<dbReference type="PANTHER" id="PTHR40079:SF6">
    <property type="entry name" value="GH26 DOMAIN-CONTAINING PROTEIN"/>
    <property type="match status" value="1"/>
</dbReference>
<accession>A0AAE0MM53</accession>
<feature type="active site" description="Proton donor" evidence="4">
    <location>
        <position position="157"/>
    </location>
</feature>
<dbReference type="InterPro" id="IPR022790">
    <property type="entry name" value="GH26_dom"/>
</dbReference>
<evidence type="ECO:0000259" key="6">
    <source>
        <dbReference type="PROSITE" id="PS51764"/>
    </source>
</evidence>
<gene>
    <name evidence="7" type="ORF">B0T19DRAFT_413135</name>
</gene>
<comment type="similarity">
    <text evidence="1 4">Belongs to the glycosyl hydrolase 26 family.</text>
</comment>
<dbReference type="Proteomes" id="UP001286456">
    <property type="component" value="Unassembled WGS sequence"/>
</dbReference>
<evidence type="ECO:0000256" key="4">
    <source>
        <dbReference type="PROSITE-ProRule" id="PRU01100"/>
    </source>
</evidence>
<dbReference type="PANTHER" id="PTHR40079">
    <property type="entry name" value="MANNAN ENDO-1,4-BETA-MANNOSIDASE E-RELATED"/>
    <property type="match status" value="1"/>
</dbReference>
<feature type="signal peptide" evidence="5">
    <location>
        <begin position="1"/>
        <end position="19"/>
    </location>
</feature>
<protein>
    <submittedName>
        <fullName evidence="7">Glycoside hydrolase superfamily</fullName>
    </submittedName>
</protein>
<feature type="chain" id="PRO_5042275865" evidence="5">
    <location>
        <begin position="20"/>
        <end position="317"/>
    </location>
</feature>
<dbReference type="GO" id="GO:0006080">
    <property type="term" value="P:substituted mannan metabolic process"/>
    <property type="evidence" value="ECO:0007669"/>
    <property type="project" value="InterPro"/>
</dbReference>
<reference evidence="7" key="1">
    <citation type="journal article" date="2023" name="Mol. Phylogenet. Evol.">
        <title>Genome-scale phylogeny and comparative genomics of the fungal order Sordariales.</title>
        <authorList>
            <person name="Hensen N."/>
            <person name="Bonometti L."/>
            <person name="Westerberg I."/>
            <person name="Brannstrom I.O."/>
            <person name="Guillou S."/>
            <person name="Cros-Aarteil S."/>
            <person name="Calhoun S."/>
            <person name="Haridas S."/>
            <person name="Kuo A."/>
            <person name="Mondo S."/>
            <person name="Pangilinan J."/>
            <person name="Riley R."/>
            <person name="LaButti K."/>
            <person name="Andreopoulos B."/>
            <person name="Lipzen A."/>
            <person name="Chen C."/>
            <person name="Yan M."/>
            <person name="Daum C."/>
            <person name="Ng V."/>
            <person name="Clum A."/>
            <person name="Steindorff A."/>
            <person name="Ohm R.A."/>
            <person name="Martin F."/>
            <person name="Silar P."/>
            <person name="Natvig D.O."/>
            <person name="Lalanne C."/>
            <person name="Gautier V."/>
            <person name="Ament-Velasquez S.L."/>
            <person name="Kruys A."/>
            <person name="Hutchinson M.I."/>
            <person name="Powell A.J."/>
            <person name="Barry K."/>
            <person name="Miller A.N."/>
            <person name="Grigoriev I.V."/>
            <person name="Debuchy R."/>
            <person name="Gladieux P."/>
            <person name="Hiltunen Thoren M."/>
            <person name="Johannesson H."/>
        </authorList>
    </citation>
    <scope>NUCLEOTIDE SEQUENCE</scope>
    <source>
        <strain evidence="7">SMH4131-1</strain>
    </source>
</reference>
<proteinExistence type="inferred from homology"/>
<evidence type="ECO:0000256" key="1">
    <source>
        <dbReference type="ARBA" id="ARBA00007754"/>
    </source>
</evidence>
<keyword evidence="8" id="KW-1185">Reference proteome</keyword>
<evidence type="ECO:0000313" key="7">
    <source>
        <dbReference type="EMBL" id="KAK3337592.1"/>
    </source>
</evidence>
<name>A0AAE0MM53_9PEZI</name>
<dbReference type="InterPro" id="IPR017853">
    <property type="entry name" value="GH"/>
</dbReference>
<dbReference type="PROSITE" id="PS51764">
    <property type="entry name" value="GH26"/>
    <property type="match status" value="1"/>
</dbReference>
<dbReference type="Gene3D" id="3.20.20.80">
    <property type="entry name" value="Glycosidases"/>
    <property type="match status" value="1"/>
</dbReference>
<dbReference type="GO" id="GO:0016985">
    <property type="term" value="F:mannan endo-1,4-beta-mannosidase activity"/>
    <property type="evidence" value="ECO:0007669"/>
    <property type="project" value="InterPro"/>
</dbReference>
<dbReference type="AlphaFoldDB" id="A0AAE0MM53"/>
<feature type="domain" description="GH26" evidence="6">
    <location>
        <begin position="1"/>
        <end position="311"/>
    </location>
</feature>
<dbReference type="Pfam" id="PF02156">
    <property type="entry name" value="Glyco_hydro_26"/>
    <property type="match status" value="1"/>
</dbReference>
<evidence type="ECO:0000256" key="2">
    <source>
        <dbReference type="ARBA" id="ARBA00022801"/>
    </source>
</evidence>
<dbReference type="EMBL" id="JAUEPO010000001">
    <property type="protein sequence ID" value="KAK3337592.1"/>
    <property type="molecule type" value="Genomic_DNA"/>
</dbReference>
<evidence type="ECO:0000313" key="8">
    <source>
        <dbReference type="Proteomes" id="UP001286456"/>
    </source>
</evidence>
<sequence>MRSIMFVSWYLILLSVTLGELCLGIKPTHPLFYGRKPCSLTDTPANPGMRGYNGIYWGWNPDVENGAMISAINSATGKNASTIGLFSQINSPDGYDGHQLLSHLDAVKSSKATLIASIMPNGLSFDEVTPAIAADVASVIKKFTDEGIEVWLRFAHEMNWYVRAGTYRGNSTQFIQAWRNIHAAVKDIEGCLLFWCPNNAKTVDLYAQWWPGADYVDIVGMDQYVSSSSSTFKTAYGDFYNAYAKKYTKHMAIPETATKPADVDVKEAWVYALSNKNVSSYPCFKSVTWFELDKSYDFRVVMGQSEGVRDWTMSNFE</sequence>
<dbReference type="InterPro" id="IPR000805">
    <property type="entry name" value="Glyco_hydro_26"/>
</dbReference>
<evidence type="ECO:0000256" key="5">
    <source>
        <dbReference type="SAM" id="SignalP"/>
    </source>
</evidence>
<keyword evidence="2 4" id="KW-0378">Hydrolase</keyword>
<feature type="active site" description="Nucleophile" evidence="4">
    <location>
        <position position="255"/>
    </location>
</feature>
<comment type="caution">
    <text evidence="7">The sequence shown here is derived from an EMBL/GenBank/DDBJ whole genome shotgun (WGS) entry which is preliminary data.</text>
</comment>
<reference evidence="7" key="2">
    <citation type="submission" date="2023-06" db="EMBL/GenBank/DDBJ databases">
        <authorList>
            <consortium name="Lawrence Berkeley National Laboratory"/>
            <person name="Haridas S."/>
            <person name="Hensen N."/>
            <person name="Bonometti L."/>
            <person name="Westerberg I."/>
            <person name="Brannstrom I.O."/>
            <person name="Guillou S."/>
            <person name="Cros-Aarteil S."/>
            <person name="Calhoun S."/>
            <person name="Kuo A."/>
            <person name="Mondo S."/>
            <person name="Pangilinan J."/>
            <person name="Riley R."/>
            <person name="Labutti K."/>
            <person name="Andreopoulos B."/>
            <person name="Lipzen A."/>
            <person name="Chen C."/>
            <person name="Yanf M."/>
            <person name="Daum C."/>
            <person name="Ng V."/>
            <person name="Clum A."/>
            <person name="Steindorff A."/>
            <person name="Ohm R."/>
            <person name="Martin F."/>
            <person name="Silar P."/>
            <person name="Natvig D."/>
            <person name="Lalanne C."/>
            <person name="Gautier V."/>
            <person name="Ament-Velasquez S.L."/>
            <person name="Kruys A."/>
            <person name="Hutchinson M.I."/>
            <person name="Powell A.J."/>
            <person name="Barry K."/>
            <person name="Miller A.N."/>
            <person name="Grigoriev I.V."/>
            <person name="Debuchy R."/>
            <person name="Gladieux P."/>
            <person name="Thoren M.H."/>
            <person name="Johannesson H."/>
        </authorList>
    </citation>
    <scope>NUCLEOTIDE SEQUENCE</scope>
    <source>
        <strain evidence="7">SMH4131-1</strain>
    </source>
</reference>
<keyword evidence="3 4" id="KW-0326">Glycosidase</keyword>
<dbReference type="SUPFAM" id="SSF51445">
    <property type="entry name" value="(Trans)glycosidases"/>
    <property type="match status" value="1"/>
</dbReference>
<evidence type="ECO:0000256" key="3">
    <source>
        <dbReference type="ARBA" id="ARBA00023295"/>
    </source>
</evidence>
<keyword evidence="5" id="KW-0732">Signal</keyword>
<organism evidence="7 8">
    <name type="scientific">Cercophora scortea</name>
    <dbReference type="NCBI Taxonomy" id="314031"/>
    <lineage>
        <taxon>Eukaryota</taxon>
        <taxon>Fungi</taxon>
        <taxon>Dikarya</taxon>
        <taxon>Ascomycota</taxon>
        <taxon>Pezizomycotina</taxon>
        <taxon>Sordariomycetes</taxon>
        <taxon>Sordariomycetidae</taxon>
        <taxon>Sordariales</taxon>
        <taxon>Lasiosphaeriaceae</taxon>
        <taxon>Cercophora</taxon>
    </lineage>
</organism>